<protein>
    <submittedName>
        <fullName evidence="1">Uncharacterized protein</fullName>
    </submittedName>
</protein>
<comment type="caution">
    <text evidence="1">The sequence shown here is derived from an EMBL/GenBank/DDBJ whole genome shotgun (WGS) entry which is preliminary data.</text>
</comment>
<evidence type="ECO:0000313" key="2">
    <source>
        <dbReference type="Proteomes" id="UP000245631"/>
    </source>
</evidence>
<reference evidence="1 2" key="1">
    <citation type="submission" date="2018-05" db="EMBL/GenBank/DDBJ databases">
        <title>Genomic Encyclopedia of Type Strains, Phase IV (KMG-IV): sequencing the most valuable type-strain genomes for metagenomic binning, comparative biology and taxonomic classification.</title>
        <authorList>
            <person name="Goeker M."/>
        </authorList>
    </citation>
    <scope>NUCLEOTIDE SEQUENCE [LARGE SCALE GENOMIC DNA]</scope>
    <source>
        <strain evidence="1 2">DSM 2626</strain>
    </source>
</reference>
<dbReference type="EMBL" id="QGGH01000004">
    <property type="protein sequence ID" value="PWJ91157.1"/>
    <property type="molecule type" value="Genomic_DNA"/>
</dbReference>
<sequence>MRDVDWASLAAILGGGDAAQHHDEGQIALPPTRMWNTAASDRDPGRVASSRVHATRFSYCMPDHGRQAGMHQNFMLRLPLMTRPSP</sequence>
<name>A0A8E2WC93_RHILI</name>
<gene>
    <name evidence="1" type="ORF">C8D77_104504</name>
</gene>
<organism evidence="1 2">
    <name type="scientific">Rhizobium loti</name>
    <name type="common">Mesorhizobium loti</name>
    <dbReference type="NCBI Taxonomy" id="381"/>
    <lineage>
        <taxon>Bacteria</taxon>
        <taxon>Pseudomonadati</taxon>
        <taxon>Pseudomonadota</taxon>
        <taxon>Alphaproteobacteria</taxon>
        <taxon>Hyphomicrobiales</taxon>
        <taxon>Phyllobacteriaceae</taxon>
        <taxon>Mesorhizobium</taxon>
    </lineage>
</organism>
<accession>A0A8E2WC93</accession>
<dbReference type="Proteomes" id="UP000245631">
    <property type="component" value="Unassembled WGS sequence"/>
</dbReference>
<proteinExistence type="predicted"/>
<evidence type="ECO:0000313" key="1">
    <source>
        <dbReference type="EMBL" id="PWJ91157.1"/>
    </source>
</evidence>
<dbReference type="AlphaFoldDB" id="A0A8E2WC93"/>